<gene>
    <name evidence="8" type="ORF">ET33_11320</name>
</gene>
<dbReference type="EMBL" id="JNVM01000017">
    <property type="protein sequence ID" value="KEQ24267.1"/>
    <property type="molecule type" value="Genomic_DNA"/>
</dbReference>
<dbReference type="AlphaFoldDB" id="A0A081P0P4"/>
<keyword evidence="3" id="KW-0813">Transport</keyword>
<dbReference type="FunFam" id="3.10.105.10:FF:000001">
    <property type="entry name" value="Oligopeptide ABC transporter, oligopeptide-binding protein"/>
    <property type="match status" value="1"/>
</dbReference>
<dbReference type="FunFam" id="3.90.76.10:FF:000001">
    <property type="entry name" value="Oligopeptide ABC transporter substrate-binding protein"/>
    <property type="match status" value="1"/>
</dbReference>
<dbReference type="Pfam" id="PF00496">
    <property type="entry name" value="SBP_bac_5"/>
    <property type="match status" value="1"/>
</dbReference>
<dbReference type="RefSeq" id="WP_036686623.1">
    <property type="nucleotide sequence ID" value="NZ_JNVM01000017.1"/>
</dbReference>
<comment type="subcellular location">
    <subcellularLocation>
        <location evidence="1">Cell membrane</location>
        <topology evidence="1">Lipid-anchor</topology>
    </subcellularLocation>
</comment>
<comment type="similarity">
    <text evidence="2">Belongs to the bacterial solute-binding protein 5 family.</text>
</comment>
<dbReference type="OrthoDB" id="9801912at2"/>
<dbReference type="Gene3D" id="3.40.190.10">
    <property type="entry name" value="Periplasmic binding protein-like II"/>
    <property type="match status" value="1"/>
</dbReference>
<name>A0A081P0P4_9BACL</name>
<protein>
    <submittedName>
        <fullName evidence="8">ABC transporter substrate-binding protein</fullName>
    </submittedName>
</protein>
<dbReference type="CDD" id="cd08504">
    <property type="entry name" value="PBP2_OppA"/>
    <property type="match status" value="1"/>
</dbReference>
<dbReference type="InterPro" id="IPR023765">
    <property type="entry name" value="SBP_5_CS"/>
</dbReference>
<comment type="caution">
    <text evidence="8">The sequence shown here is derived from an EMBL/GenBank/DDBJ whole genome shotgun (WGS) entry which is preliminary data.</text>
</comment>
<dbReference type="GO" id="GO:0043190">
    <property type="term" value="C:ATP-binding cassette (ABC) transporter complex"/>
    <property type="evidence" value="ECO:0007669"/>
    <property type="project" value="InterPro"/>
</dbReference>
<evidence type="ECO:0000313" key="8">
    <source>
        <dbReference type="EMBL" id="KEQ24267.1"/>
    </source>
</evidence>
<evidence type="ECO:0000256" key="4">
    <source>
        <dbReference type="ARBA" id="ARBA00022729"/>
    </source>
</evidence>
<proteinExistence type="inferred from homology"/>
<dbReference type="InterPro" id="IPR000914">
    <property type="entry name" value="SBP_5_dom"/>
</dbReference>
<evidence type="ECO:0000256" key="1">
    <source>
        <dbReference type="ARBA" id="ARBA00004193"/>
    </source>
</evidence>
<dbReference type="Gene3D" id="3.90.76.10">
    <property type="entry name" value="Dipeptide-binding Protein, Domain 1"/>
    <property type="match status" value="1"/>
</dbReference>
<dbReference type="PANTHER" id="PTHR30290:SF79">
    <property type="entry name" value="DIPEPTIDE-BINDING PROTEIN DPPE"/>
    <property type="match status" value="1"/>
</dbReference>
<reference evidence="8 9" key="1">
    <citation type="submission" date="2014-06" db="EMBL/GenBank/DDBJ databases">
        <title>Draft genome sequence of Paenibacillus sp. MSt1.</title>
        <authorList>
            <person name="Aw Y.K."/>
            <person name="Ong K.S."/>
            <person name="Gan H.M."/>
            <person name="Lee S.M."/>
        </authorList>
    </citation>
    <scope>NUCLEOTIDE SEQUENCE [LARGE SCALE GENOMIC DNA]</scope>
    <source>
        <strain evidence="8 9">MSt1</strain>
    </source>
</reference>
<dbReference type="InterPro" id="IPR030678">
    <property type="entry name" value="Peptide/Ni-bd"/>
</dbReference>
<accession>A0A081P0P4</accession>
<keyword evidence="5" id="KW-0653">Protein transport</keyword>
<dbReference type="Proteomes" id="UP000028123">
    <property type="component" value="Unassembled WGS sequence"/>
</dbReference>
<dbReference type="GO" id="GO:0015833">
    <property type="term" value="P:peptide transport"/>
    <property type="evidence" value="ECO:0007669"/>
    <property type="project" value="UniProtKB-KW"/>
</dbReference>
<dbReference type="PROSITE" id="PS51257">
    <property type="entry name" value="PROKAR_LIPOPROTEIN"/>
    <property type="match status" value="1"/>
</dbReference>
<evidence type="ECO:0000313" key="9">
    <source>
        <dbReference type="Proteomes" id="UP000028123"/>
    </source>
</evidence>
<feature type="domain" description="Solute-binding protein family 5" evidence="7">
    <location>
        <begin position="88"/>
        <end position="469"/>
    </location>
</feature>
<evidence type="ECO:0000259" key="7">
    <source>
        <dbReference type="Pfam" id="PF00496"/>
    </source>
</evidence>
<dbReference type="SUPFAM" id="SSF53850">
    <property type="entry name" value="Periplasmic binding protein-like II"/>
    <property type="match status" value="1"/>
</dbReference>
<keyword evidence="4 6" id="KW-0732">Signal</keyword>
<evidence type="ECO:0000256" key="5">
    <source>
        <dbReference type="ARBA" id="ARBA00022856"/>
    </source>
</evidence>
<evidence type="ECO:0000256" key="2">
    <source>
        <dbReference type="ARBA" id="ARBA00005695"/>
    </source>
</evidence>
<sequence length="546" mass="61230">MKKFALTAAALLIAALPALAGCSNTQDAAKPEGGAAPSAGGAGIKQEIRANLSGEPYTLDPAIATDNTSFKVINSLYEGLYTFDKKGEVVPGSAAKVDISQDGKTYTFTLRDNLKWSNGKPVTAKDFEYSWKRVLNPQTAATNAFYLYYIKGAEEYNKGKGTGDQVKATAKDDKTFVVELNAPTKFFPKVAVNPVFLPVYQPTVDANKNWAAEAKDIVSNGAYTASKWEHNTSLVLEKNDNYWNKDDVTMQTINYKMIGDQNTYYQMFKSGELDLIDTLPIDVLAQEKSNKDFTLQSDFSTYVYTFNVTQKPFTNAKIRRAFALAIDREAIVNNVSKGGQKPAYGLVAEGIKTPTGKDFREERPPYLKFDATEAKKLLAEGLKEENWATLPPVTLKYNTQDGHKKIAEALQAMFKENLGVDIKLENQEWKTYIDTFKQSNFQIARMSWSGTFLDPLALLDLYLGGSPNNQTKWVNPKYDELLTQGKTEQDENKRFEILHQAEDIFMQDLPVIPIYFSSKNYLKSKNFEIPFVPNQEPNLRWAKKIS</sequence>
<keyword evidence="9" id="KW-1185">Reference proteome</keyword>
<dbReference type="InterPro" id="IPR039424">
    <property type="entry name" value="SBP_5"/>
</dbReference>
<keyword evidence="5" id="KW-0571">Peptide transport</keyword>
<organism evidence="8 9">
    <name type="scientific">Paenibacillus tyrfis</name>
    <dbReference type="NCBI Taxonomy" id="1501230"/>
    <lineage>
        <taxon>Bacteria</taxon>
        <taxon>Bacillati</taxon>
        <taxon>Bacillota</taxon>
        <taxon>Bacilli</taxon>
        <taxon>Bacillales</taxon>
        <taxon>Paenibacillaceae</taxon>
        <taxon>Paenibacillus</taxon>
    </lineage>
</organism>
<dbReference type="GO" id="GO:1904680">
    <property type="term" value="F:peptide transmembrane transporter activity"/>
    <property type="evidence" value="ECO:0007669"/>
    <property type="project" value="TreeGrafter"/>
</dbReference>
<feature type="signal peptide" evidence="6">
    <location>
        <begin position="1"/>
        <end position="20"/>
    </location>
</feature>
<dbReference type="PANTHER" id="PTHR30290">
    <property type="entry name" value="PERIPLASMIC BINDING COMPONENT OF ABC TRANSPORTER"/>
    <property type="match status" value="1"/>
</dbReference>
<feature type="chain" id="PRO_5038857763" evidence="6">
    <location>
        <begin position="21"/>
        <end position="546"/>
    </location>
</feature>
<dbReference type="PIRSF" id="PIRSF002741">
    <property type="entry name" value="MppA"/>
    <property type="match status" value="1"/>
</dbReference>
<evidence type="ECO:0000256" key="3">
    <source>
        <dbReference type="ARBA" id="ARBA00022448"/>
    </source>
</evidence>
<dbReference type="eggNOG" id="COG4166">
    <property type="taxonomic scope" value="Bacteria"/>
</dbReference>
<dbReference type="Gene3D" id="3.10.105.10">
    <property type="entry name" value="Dipeptide-binding Protein, Domain 3"/>
    <property type="match status" value="1"/>
</dbReference>
<dbReference type="PROSITE" id="PS01040">
    <property type="entry name" value="SBP_BACTERIAL_5"/>
    <property type="match status" value="1"/>
</dbReference>
<dbReference type="GO" id="GO:0030288">
    <property type="term" value="C:outer membrane-bounded periplasmic space"/>
    <property type="evidence" value="ECO:0007669"/>
    <property type="project" value="UniProtKB-ARBA"/>
</dbReference>
<evidence type="ECO:0000256" key="6">
    <source>
        <dbReference type="SAM" id="SignalP"/>
    </source>
</evidence>